<feature type="compositionally biased region" description="Polar residues" evidence="5">
    <location>
        <begin position="212"/>
        <end position="239"/>
    </location>
</feature>
<gene>
    <name evidence="7" type="primary">103500974</name>
</gene>
<organism evidence="7">
    <name type="scientific">Cucumis melo</name>
    <name type="common">Muskmelon</name>
    <dbReference type="NCBI Taxonomy" id="3656"/>
    <lineage>
        <taxon>Eukaryota</taxon>
        <taxon>Viridiplantae</taxon>
        <taxon>Streptophyta</taxon>
        <taxon>Embryophyta</taxon>
        <taxon>Tracheophyta</taxon>
        <taxon>Spermatophyta</taxon>
        <taxon>Magnoliopsida</taxon>
        <taxon>eudicotyledons</taxon>
        <taxon>Gunneridae</taxon>
        <taxon>Pentapetalae</taxon>
        <taxon>rosids</taxon>
        <taxon>fabids</taxon>
        <taxon>Cucurbitales</taxon>
        <taxon>Cucurbitaceae</taxon>
        <taxon>Benincaseae</taxon>
        <taxon>Cucumis</taxon>
    </lineage>
</organism>
<evidence type="ECO:0000256" key="1">
    <source>
        <dbReference type="ARBA" id="ARBA00023015"/>
    </source>
</evidence>
<evidence type="ECO:0000256" key="5">
    <source>
        <dbReference type="SAM" id="MobiDB-lite"/>
    </source>
</evidence>
<dbReference type="SUPFAM" id="SSF101941">
    <property type="entry name" value="NAC domain"/>
    <property type="match status" value="1"/>
</dbReference>
<dbReference type="RefSeq" id="XP_008462671.2">
    <property type="nucleotide sequence ID" value="XM_008464449.3"/>
</dbReference>
<evidence type="ECO:0000256" key="4">
    <source>
        <dbReference type="ARBA" id="ARBA00023242"/>
    </source>
</evidence>
<dbReference type="PROSITE" id="PS51005">
    <property type="entry name" value="NAC"/>
    <property type="match status" value="1"/>
</dbReference>
<dbReference type="PANTHER" id="PTHR31744:SF220">
    <property type="entry name" value="LOW QUALITY PROTEIN: NAC DOMAIN-CONTAINING PROTEIN 90-LIKE"/>
    <property type="match status" value="1"/>
</dbReference>
<keyword evidence="3" id="KW-0804">Transcription</keyword>
<dbReference type="eggNOG" id="ENOG502R44H">
    <property type="taxonomic scope" value="Eukaryota"/>
</dbReference>
<proteinExistence type="predicted"/>
<sequence>MENYLIPGFRFYPTEEELISFYLQKKLEDDGSDDLKQLMDQIVPILDIYDFNPWDLPQYAGEVCQRDEEQWFYFIPRQESEARGGRPKRLTSNGYWKATGSPSHVYCSNNKSIGVKRTMVFYKGRAPNGTKTEWKMNEYKAIVHHRFINDSQPEHHSASDPNPSSFDTTPTIRLRQEFSLCRIYKKSKTFRSFDRRPRPHEPRTMVQFALSTQAATTEPSSFTNEPNPVTSTAPLTATISSPGSSSSGDRVGKSSRTTAETSNVNNEVKLVVPMEAAYEPMWDWEQLNWF</sequence>
<feature type="compositionally biased region" description="Low complexity" evidence="5">
    <location>
        <begin position="240"/>
        <end position="249"/>
    </location>
</feature>
<reference evidence="7" key="1">
    <citation type="submission" date="2023-03" db="UniProtKB">
        <authorList>
            <consortium name="EnsemblPlants"/>
        </authorList>
    </citation>
    <scope>IDENTIFICATION</scope>
</reference>
<evidence type="ECO:0000259" key="6">
    <source>
        <dbReference type="PROSITE" id="PS51005"/>
    </source>
</evidence>
<evidence type="ECO:0000313" key="7">
    <source>
        <dbReference type="EnsemblPlants" id="MELO3C024561.2.1"/>
    </source>
</evidence>
<evidence type="ECO:0000256" key="3">
    <source>
        <dbReference type="ARBA" id="ARBA00023163"/>
    </source>
</evidence>
<evidence type="ECO:0000256" key="2">
    <source>
        <dbReference type="ARBA" id="ARBA00023125"/>
    </source>
</evidence>
<feature type="domain" description="NAC" evidence="6">
    <location>
        <begin position="5"/>
        <end position="186"/>
    </location>
</feature>
<dbReference type="InterPro" id="IPR036093">
    <property type="entry name" value="NAC_dom_sf"/>
</dbReference>
<accession>A0A9I9DV33</accession>
<dbReference type="InterPro" id="IPR003441">
    <property type="entry name" value="NAC-dom"/>
</dbReference>
<keyword evidence="1" id="KW-0805">Transcription regulation</keyword>
<keyword evidence="4" id="KW-0539">Nucleus</keyword>
<feature type="compositionally biased region" description="Polar residues" evidence="5">
    <location>
        <begin position="159"/>
        <end position="170"/>
    </location>
</feature>
<dbReference type="Gene3D" id="2.170.150.80">
    <property type="entry name" value="NAC domain"/>
    <property type="match status" value="1"/>
</dbReference>
<keyword evidence="2" id="KW-0238">DNA-binding</keyword>
<dbReference type="EnsemblPlants" id="MELO3C024561.2.1">
    <property type="protein sequence ID" value="MELO3C024561.2.1"/>
    <property type="gene ID" value="MELO3C024561.2"/>
</dbReference>
<dbReference type="PANTHER" id="PTHR31744">
    <property type="entry name" value="PROTEIN CUP-SHAPED COTYLEDON 2-RELATED"/>
    <property type="match status" value="1"/>
</dbReference>
<dbReference type="Pfam" id="PF02365">
    <property type="entry name" value="NAM"/>
    <property type="match status" value="1"/>
</dbReference>
<name>A0A9I9DV33_CUCME</name>
<feature type="region of interest" description="Disordered" evidence="5">
    <location>
        <begin position="212"/>
        <end position="262"/>
    </location>
</feature>
<feature type="region of interest" description="Disordered" evidence="5">
    <location>
        <begin position="151"/>
        <end position="170"/>
    </location>
</feature>
<protein>
    <recommendedName>
        <fullName evidence="6">NAC domain-containing protein</fullName>
    </recommendedName>
</protein>